<evidence type="ECO:0000313" key="1">
    <source>
        <dbReference type="Proteomes" id="UP000887565"/>
    </source>
</evidence>
<dbReference type="Proteomes" id="UP000887565">
    <property type="component" value="Unplaced"/>
</dbReference>
<reference evidence="2" key="1">
    <citation type="submission" date="2022-11" db="UniProtKB">
        <authorList>
            <consortium name="WormBaseParasite"/>
        </authorList>
    </citation>
    <scope>IDENTIFICATION</scope>
</reference>
<keyword evidence="1" id="KW-1185">Reference proteome</keyword>
<organism evidence="1 2">
    <name type="scientific">Romanomermis culicivorax</name>
    <name type="common">Nematode worm</name>
    <dbReference type="NCBI Taxonomy" id="13658"/>
    <lineage>
        <taxon>Eukaryota</taxon>
        <taxon>Metazoa</taxon>
        <taxon>Ecdysozoa</taxon>
        <taxon>Nematoda</taxon>
        <taxon>Enoplea</taxon>
        <taxon>Dorylaimia</taxon>
        <taxon>Mermithida</taxon>
        <taxon>Mermithoidea</taxon>
        <taxon>Mermithidae</taxon>
        <taxon>Romanomermis</taxon>
    </lineage>
</organism>
<name>A0A915IHH3_ROMCU</name>
<accession>A0A915IHH3</accession>
<protein>
    <submittedName>
        <fullName evidence="2">Uncharacterized protein</fullName>
    </submittedName>
</protein>
<sequence>MLVSNKNGKVLLWLPSYIALTPNIMDAKVPGSYYKKMLYFWERRHINKYLSPLLLNYKQPLRQSKSTSFLLKLTKEDSRQQITNIEETIEQVARKFINSIEDNDQAVNIEAGDHMNQMTQTSSGSSSLDKITTSAETNYLWSSNSQLTRTIA</sequence>
<dbReference type="AlphaFoldDB" id="A0A915IHH3"/>
<evidence type="ECO:0000313" key="2">
    <source>
        <dbReference type="WBParaSite" id="nRc.2.0.1.t13626-RA"/>
    </source>
</evidence>
<proteinExistence type="predicted"/>
<dbReference type="WBParaSite" id="nRc.2.0.1.t13626-RA">
    <property type="protein sequence ID" value="nRc.2.0.1.t13626-RA"/>
    <property type="gene ID" value="nRc.2.0.1.g13626"/>
</dbReference>